<dbReference type="NCBIfam" id="NF041874">
    <property type="entry name" value="EPS_EpsC"/>
    <property type="match status" value="1"/>
</dbReference>
<dbReference type="FunFam" id="2.160.10.10:FF:000007">
    <property type="entry name" value="Serine acetyltransferase"/>
    <property type="match status" value="1"/>
</dbReference>
<dbReference type="PANTHER" id="PTHR42811">
    <property type="entry name" value="SERINE ACETYLTRANSFERASE"/>
    <property type="match status" value="1"/>
</dbReference>
<dbReference type="EMBL" id="DXBJ01000047">
    <property type="protein sequence ID" value="HIZ58235.1"/>
    <property type="molecule type" value="Genomic_DNA"/>
</dbReference>
<keyword evidence="5" id="KW-0028">Amino-acid biosynthesis</keyword>
<dbReference type="InterPro" id="IPR018357">
    <property type="entry name" value="Hexapep_transf_CS"/>
</dbReference>
<evidence type="ECO:0000256" key="5">
    <source>
        <dbReference type="ARBA" id="ARBA00022605"/>
    </source>
</evidence>
<gene>
    <name evidence="13" type="primary">cysE</name>
    <name evidence="13" type="ORF">H9725_06610</name>
</gene>
<evidence type="ECO:0000256" key="2">
    <source>
        <dbReference type="ARBA" id="ARBA00007274"/>
    </source>
</evidence>
<evidence type="ECO:0000256" key="8">
    <source>
        <dbReference type="ARBA" id="ARBA00023192"/>
    </source>
</evidence>
<keyword evidence="9 11" id="KW-0012">Acyltransferase</keyword>
<proteinExistence type="inferred from homology"/>
<dbReference type="InterPro" id="IPR011004">
    <property type="entry name" value="Trimer_LpxA-like_sf"/>
</dbReference>
<keyword evidence="7" id="KW-0677">Repeat</keyword>
<dbReference type="NCBIfam" id="TIGR01172">
    <property type="entry name" value="cysE"/>
    <property type="match status" value="1"/>
</dbReference>
<comment type="pathway">
    <text evidence="1">Amino-acid biosynthesis; L-cysteine biosynthesis; L-cysteine from L-serine: step 1/2.</text>
</comment>
<feature type="compositionally biased region" description="Polar residues" evidence="12">
    <location>
        <begin position="213"/>
        <end position="224"/>
    </location>
</feature>
<dbReference type="SUPFAM" id="SSF51161">
    <property type="entry name" value="Trimeric LpxA-like enzymes"/>
    <property type="match status" value="1"/>
</dbReference>
<evidence type="ECO:0000256" key="7">
    <source>
        <dbReference type="ARBA" id="ARBA00022737"/>
    </source>
</evidence>
<dbReference type="InterPro" id="IPR045304">
    <property type="entry name" value="LbH_SAT"/>
</dbReference>
<dbReference type="InterPro" id="IPR005881">
    <property type="entry name" value="Ser_O-AcTrfase"/>
</dbReference>
<dbReference type="GO" id="GO:0006535">
    <property type="term" value="P:cysteine biosynthetic process from serine"/>
    <property type="evidence" value="ECO:0007669"/>
    <property type="project" value="InterPro"/>
</dbReference>
<dbReference type="InterPro" id="IPR053376">
    <property type="entry name" value="Serine_acetyltransferase"/>
</dbReference>
<evidence type="ECO:0000256" key="12">
    <source>
        <dbReference type="SAM" id="MobiDB-lite"/>
    </source>
</evidence>
<dbReference type="AlphaFoldDB" id="A0A9D2FFT8"/>
<reference evidence="13" key="2">
    <citation type="submission" date="2021-04" db="EMBL/GenBank/DDBJ databases">
        <authorList>
            <person name="Gilroy R."/>
        </authorList>
    </citation>
    <scope>NUCLEOTIDE SEQUENCE</scope>
    <source>
        <strain evidence="13">ChiBcec16-3735</strain>
    </source>
</reference>
<sequence length="236" mass="25663">MGLLDDARNIQRKDPAARTVLEVILLYPGFHILVYHRLAHWLYQRGHFFLARWVSQRGRHKTGIEIHPGATIGRRLFIDHGMGIVFGETTEIGDNCTIYHGVTLGGTGKDTGKRHPTLGDNVLIGAGTKVLGPVYIGDNARVGAGSVVLKNLPANCTAVGVPAEVVRINNKAVNPADDLDQQDLPDLVAQRITALDQRVSQLEKAAQGDTPPTREQVTARSNSLMCPDSRTEPPES</sequence>
<keyword evidence="8" id="KW-0198">Cysteine biosynthesis</keyword>
<protein>
    <recommendedName>
        <fullName evidence="4 11">Serine acetyltransferase</fullName>
        <ecNumber evidence="3 11">2.3.1.30</ecNumber>
    </recommendedName>
</protein>
<evidence type="ECO:0000313" key="13">
    <source>
        <dbReference type="EMBL" id="HIZ58235.1"/>
    </source>
</evidence>
<name>A0A9D2FFT8_9FIRM</name>
<dbReference type="PROSITE" id="PS00101">
    <property type="entry name" value="HEXAPEP_TRANSFERASES"/>
    <property type="match status" value="1"/>
</dbReference>
<dbReference type="Pfam" id="PF00132">
    <property type="entry name" value="Hexapep"/>
    <property type="match status" value="1"/>
</dbReference>
<feature type="region of interest" description="Disordered" evidence="12">
    <location>
        <begin position="202"/>
        <end position="236"/>
    </location>
</feature>
<dbReference type="InterPro" id="IPR042122">
    <property type="entry name" value="Ser_AcTrfase_N_sf"/>
</dbReference>
<keyword evidence="6 11" id="KW-0808">Transferase</keyword>
<evidence type="ECO:0000256" key="10">
    <source>
        <dbReference type="ARBA" id="ARBA00049486"/>
    </source>
</evidence>
<evidence type="ECO:0000256" key="4">
    <source>
        <dbReference type="ARBA" id="ARBA00018522"/>
    </source>
</evidence>
<dbReference type="GO" id="GO:0005737">
    <property type="term" value="C:cytoplasm"/>
    <property type="evidence" value="ECO:0007669"/>
    <property type="project" value="InterPro"/>
</dbReference>
<dbReference type="CDD" id="cd03354">
    <property type="entry name" value="LbH_SAT"/>
    <property type="match status" value="1"/>
</dbReference>
<comment type="catalytic activity">
    <reaction evidence="10 11">
        <text>L-serine + acetyl-CoA = O-acetyl-L-serine + CoA</text>
        <dbReference type="Rhea" id="RHEA:24560"/>
        <dbReference type="ChEBI" id="CHEBI:33384"/>
        <dbReference type="ChEBI" id="CHEBI:57287"/>
        <dbReference type="ChEBI" id="CHEBI:57288"/>
        <dbReference type="ChEBI" id="CHEBI:58340"/>
        <dbReference type="EC" id="2.3.1.30"/>
    </reaction>
</comment>
<dbReference type="Proteomes" id="UP000824065">
    <property type="component" value="Unassembled WGS sequence"/>
</dbReference>
<evidence type="ECO:0000256" key="3">
    <source>
        <dbReference type="ARBA" id="ARBA00013266"/>
    </source>
</evidence>
<dbReference type="EC" id="2.3.1.30" evidence="3 11"/>
<reference evidence="13" key="1">
    <citation type="journal article" date="2021" name="PeerJ">
        <title>Extensive microbial diversity within the chicken gut microbiome revealed by metagenomics and culture.</title>
        <authorList>
            <person name="Gilroy R."/>
            <person name="Ravi A."/>
            <person name="Getino M."/>
            <person name="Pursley I."/>
            <person name="Horton D.L."/>
            <person name="Alikhan N.F."/>
            <person name="Baker D."/>
            <person name="Gharbi K."/>
            <person name="Hall N."/>
            <person name="Watson M."/>
            <person name="Adriaenssens E.M."/>
            <person name="Foster-Nyarko E."/>
            <person name="Jarju S."/>
            <person name="Secka A."/>
            <person name="Antonio M."/>
            <person name="Oren A."/>
            <person name="Chaudhuri R.R."/>
            <person name="La Ragione R."/>
            <person name="Hildebrand F."/>
            <person name="Pallen M.J."/>
        </authorList>
    </citation>
    <scope>NUCLEOTIDE SEQUENCE</scope>
    <source>
        <strain evidence="13">ChiBcec16-3735</strain>
    </source>
</reference>
<dbReference type="GO" id="GO:0009001">
    <property type="term" value="F:serine O-acetyltransferase activity"/>
    <property type="evidence" value="ECO:0007669"/>
    <property type="project" value="UniProtKB-EC"/>
</dbReference>
<dbReference type="InterPro" id="IPR001451">
    <property type="entry name" value="Hexapep"/>
</dbReference>
<dbReference type="Gene3D" id="1.10.3130.10">
    <property type="entry name" value="serine acetyltransferase, domain 1"/>
    <property type="match status" value="1"/>
</dbReference>
<accession>A0A9D2FFT8</accession>
<dbReference type="PIRSF" id="PIRSF000441">
    <property type="entry name" value="CysE"/>
    <property type="match status" value="1"/>
</dbReference>
<evidence type="ECO:0000313" key="14">
    <source>
        <dbReference type="Proteomes" id="UP000824065"/>
    </source>
</evidence>
<comment type="caution">
    <text evidence="13">The sequence shown here is derived from an EMBL/GenBank/DDBJ whole genome shotgun (WGS) entry which is preliminary data.</text>
</comment>
<evidence type="ECO:0000256" key="1">
    <source>
        <dbReference type="ARBA" id="ARBA00004876"/>
    </source>
</evidence>
<evidence type="ECO:0000256" key="9">
    <source>
        <dbReference type="ARBA" id="ARBA00023315"/>
    </source>
</evidence>
<dbReference type="Gene3D" id="2.160.10.10">
    <property type="entry name" value="Hexapeptide repeat proteins"/>
    <property type="match status" value="1"/>
</dbReference>
<evidence type="ECO:0000256" key="11">
    <source>
        <dbReference type="PIRNR" id="PIRNR000441"/>
    </source>
</evidence>
<organism evidence="13 14">
    <name type="scientific">Candidatus Faecalibacterium gallistercoris</name>
    <dbReference type="NCBI Taxonomy" id="2838579"/>
    <lineage>
        <taxon>Bacteria</taxon>
        <taxon>Bacillati</taxon>
        <taxon>Bacillota</taxon>
        <taxon>Clostridia</taxon>
        <taxon>Eubacteriales</taxon>
        <taxon>Oscillospiraceae</taxon>
        <taxon>Faecalibacterium</taxon>
    </lineage>
</organism>
<comment type="similarity">
    <text evidence="2 11">Belongs to the transferase hexapeptide repeat family.</text>
</comment>
<evidence type="ECO:0000256" key="6">
    <source>
        <dbReference type="ARBA" id="ARBA00022679"/>
    </source>
</evidence>